<dbReference type="InterPro" id="IPR001650">
    <property type="entry name" value="Helicase_C-like"/>
</dbReference>
<evidence type="ECO:0000256" key="1">
    <source>
        <dbReference type="ARBA" id="ARBA00004170"/>
    </source>
</evidence>
<protein>
    <recommendedName>
        <fullName evidence="12">Protein translocase subunit SecA</fullName>
        <ecNumber evidence="12">7.4.2.8</ecNumber>
    </recommendedName>
</protein>
<evidence type="ECO:0000256" key="8">
    <source>
        <dbReference type="ARBA" id="ARBA00022927"/>
    </source>
</evidence>
<dbReference type="HAMAP" id="MF_01382">
    <property type="entry name" value="SecA"/>
    <property type="match status" value="1"/>
</dbReference>
<dbReference type="SMART" id="SM00958">
    <property type="entry name" value="SecA_PP_bind"/>
    <property type="match status" value="1"/>
</dbReference>
<evidence type="ECO:0000256" key="7">
    <source>
        <dbReference type="ARBA" id="ARBA00022840"/>
    </source>
</evidence>
<keyword evidence="6 12" id="KW-0547">Nucleotide-binding</keyword>
<dbReference type="GO" id="GO:0005886">
    <property type="term" value="C:plasma membrane"/>
    <property type="evidence" value="ECO:0007669"/>
    <property type="project" value="UniProtKB-SubCell"/>
</dbReference>
<dbReference type="Pfam" id="PF07516">
    <property type="entry name" value="SecA_SW"/>
    <property type="match status" value="1"/>
</dbReference>
<dbReference type="Gene3D" id="3.40.50.300">
    <property type="entry name" value="P-loop containing nucleotide triphosphate hydrolases"/>
    <property type="match status" value="3"/>
</dbReference>
<dbReference type="Pfam" id="PF07517">
    <property type="entry name" value="SecA_DEAD"/>
    <property type="match status" value="1"/>
</dbReference>
<accession>A0A4P6EHU3</accession>
<dbReference type="EMBL" id="CP035494">
    <property type="protein sequence ID" value="QAY61895.1"/>
    <property type="molecule type" value="Genomic_DNA"/>
</dbReference>
<sequence length="695" mass="76590">MLGIPGSNSLGQVRLDEPLLAQVVDAVQRGLGYAPFDEQLRAASALHSGYAVEMDTGEGKTLAGAMAAAMLALEGRHVHVLSANDYLARRDAEWMSAMFDRLGQRVSWIQQSTSPEERRSAYRADVVYVSFSELGYDFLRDQHVEEMTDRVGPRFDVGIVDEADAVMIDEGMTPLVLAGSDEAAVESLVDATALIAPLQQDVHFEVDADRATVSLTDAGIDLIENRAGGVNLFDAEHIGLLTRVNLALHARELVQRDVDYLVADDGIRLINPARGRVAQLQRWPDGLQAAVEAKEALAVTPPGIILDQITVQDLLRRYQLLAGMSGTILAVADELQEFYNLPSGRIGRHRPNRRLDLPRRVYATGPDKHAAITDEIARRHAAGQPVLIGTQSVSESEALAAQLPAALGVRVLNARNDAEEAMIIARAGEYGAVTISTQMSGRGTDIRLGGADEHDRERVVACGGLAVIGTTPYPSTRLDLQLRGRAGRQGDPGTTLSFAAFDDELVQTNATEGMRRRMARGRVEEKARERLVRQAQTIAESVRLDRHRSTWQYTRALSRQRAKVLRVRDEALAEPNRTRRLVTLFCLDEQWQGHLARLAEIRDGIHLRRLAGQNPVDEFHRIALREFASFFTSVDTAVRERLQRVGDGSDPLAELGLRRPSATWTYMLRDDPLGDAAGRAAAEIHRRIRGVWDRA</sequence>
<dbReference type="GO" id="GO:0065002">
    <property type="term" value="P:intracellular protein transmembrane transport"/>
    <property type="evidence" value="ECO:0007669"/>
    <property type="project" value="UniProtKB-UniRule"/>
</dbReference>
<comment type="similarity">
    <text evidence="2 12">Belongs to the SecA family.</text>
</comment>
<dbReference type="GO" id="GO:0008564">
    <property type="term" value="F:protein-exporting ATPase activity"/>
    <property type="evidence" value="ECO:0007669"/>
    <property type="project" value="UniProtKB-EC"/>
</dbReference>
<dbReference type="PRINTS" id="PR00906">
    <property type="entry name" value="SECA"/>
</dbReference>
<keyword evidence="8 12" id="KW-0653">Protein transport</keyword>
<dbReference type="InterPro" id="IPR011115">
    <property type="entry name" value="SecA_DEAD"/>
</dbReference>
<dbReference type="EC" id="7.4.2.8" evidence="12"/>
<feature type="domain" description="SecA family profile" evidence="15">
    <location>
        <begin position="1"/>
        <end position="530"/>
    </location>
</feature>
<dbReference type="KEGG" id="mprt:ET475_14830"/>
<dbReference type="GO" id="GO:0006605">
    <property type="term" value="P:protein targeting"/>
    <property type="evidence" value="ECO:0007669"/>
    <property type="project" value="UniProtKB-UniRule"/>
</dbReference>
<keyword evidence="11 12" id="KW-0472">Membrane</keyword>
<dbReference type="PROSITE" id="PS51194">
    <property type="entry name" value="HELICASE_CTER"/>
    <property type="match status" value="1"/>
</dbReference>
<gene>
    <name evidence="12" type="primary">secA</name>
    <name evidence="16" type="ORF">ET475_14830</name>
</gene>
<dbReference type="InterPro" id="IPR011130">
    <property type="entry name" value="SecA_preprotein_X-link_dom"/>
</dbReference>
<dbReference type="Pfam" id="PF01043">
    <property type="entry name" value="SecA_PP_bind"/>
    <property type="match status" value="1"/>
</dbReference>
<comment type="subunit">
    <text evidence="12">Monomer and homodimer. Part of the essential Sec protein translocation apparatus which comprises SecA, SecYEG and auxiliary proteins SecDF. Other proteins may also be involved.</text>
</comment>
<comment type="catalytic activity">
    <reaction evidence="12">
        <text>ATP + H2O + cellular proteinSide 1 = ADP + phosphate + cellular proteinSide 2.</text>
        <dbReference type="EC" id="7.4.2.8"/>
    </reaction>
</comment>
<evidence type="ECO:0000259" key="15">
    <source>
        <dbReference type="PROSITE" id="PS51196"/>
    </source>
</evidence>
<dbReference type="Pfam" id="PF21090">
    <property type="entry name" value="P-loop_SecA"/>
    <property type="match status" value="1"/>
</dbReference>
<dbReference type="SUPFAM" id="SSF81886">
    <property type="entry name" value="Helical scaffold and wing domains of SecA"/>
    <property type="match status" value="1"/>
</dbReference>
<dbReference type="InterPro" id="IPR011116">
    <property type="entry name" value="SecA_Wing/Scaffold"/>
</dbReference>
<evidence type="ECO:0000256" key="5">
    <source>
        <dbReference type="ARBA" id="ARBA00022490"/>
    </source>
</evidence>
<dbReference type="SMART" id="SM00957">
    <property type="entry name" value="SecA_DEAD"/>
    <property type="match status" value="1"/>
</dbReference>
<keyword evidence="7 12" id="KW-0067">ATP-binding</keyword>
<feature type="domain" description="Helicase ATP-binding" evidence="13">
    <location>
        <begin position="41"/>
        <end position="199"/>
    </location>
</feature>
<dbReference type="GO" id="GO:0031522">
    <property type="term" value="C:cell envelope Sec protein transport complex"/>
    <property type="evidence" value="ECO:0007669"/>
    <property type="project" value="TreeGrafter"/>
</dbReference>
<keyword evidence="9 12" id="KW-1278">Translocase</keyword>
<dbReference type="GO" id="GO:0043952">
    <property type="term" value="P:protein transport by the Sec complex"/>
    <property type="evidence" value="ECO:0007669"/>
    <property type="project" value="TreeGrafter"/>
</dbReference>
<dbReference type="OrthoDB" id="9805579at2"/>
<dbReference type="InterPro" id="IPR027417">
    <property type="entry name" value="P-loop_NTPase"/>
</dbReference>
<dbReference type="GO" id="GO:0005829">
    <property type="term" value="C:cytosol"/>
    <property type="evidence" value="ECO:0007669"/>
    <property type="project" value="TreeGrafter"/>
</dbReference>
<evidence type="ECO:0000259" key="13">
    <source>
        <dbReference type="PROSITE" id="PS51192"/>
    </source>
</evidence>
<dbReference type="SUPFAM" id="SSF81767">
    <property type="entry name" value="Pre-protein crosslinking domain of SecA"/>
    <property type="match status" value="1"/>
</dbReference>
<dbReference type="InterPro" id="IPR014018">
    <property type="entry name" value="SecA_motor_DEAD"/>
</dbReference>
<evidence type="ECO:0000256" key="3">
    <source>
        <dbReference type="ARBA" id="ARBA00022448"/>
    </source>
</evidence>
<dbReference type="InterPro" id="IPR036670">
    <property type="entry name" value="SecA_X-link_sf"/>
</dbReference>
<name>A0A4P6EHU3_9MICO</name>
<dbReference type="GO" id="GO:0005524">
    <property type="term" value="F:ATP binding"/>
    <property type="evidence" value="ECO:0007669"/>
    <property type="project" value="UniProtKB-UniRule"/>
</dbReference>
<proteinExistence type="inferred from homology"/>
<evidence type="ECO:0000256" key="12">
    <source>
        <dbReference type="HAMAP-Rule" id="MF_01382"/>
    </source>
</evidence>
<keyword evidence="4 12" id="KW-1003">Cell membrane</keyword>
<dbReference type="Gene3D" id="1.10.3060.10">
    <property type="entry name" value="Helical scaffold and wing domains of SecA"/>
    <property type="match status" value="1"/>
</dbReference>
<dbReference type="SUPFAM" id="SSF52540">
    <property type="entry name" value="P-loop containing nucleoside triphosphate hydrolases"/>
    <property type="match status" value="2"/>
</dbReference>
<dbReference type="Gene3D" id="3.90.1440.10">
    <property type="entry name" value="SecA, preprotein cross-linking domain"/>
    <property type="match status" value="1"/>
</dbReference>
<evidence type="ECO:0000313" key="17">
    <source>
        <dbReference type="Proteomes" id="UP000293995"/>
    </source>
</evidence>
<keyword evidence="17" id="KW-1185">Reference proteome</keyword>
<reference evidence="16 17" key="1">
    <citation type="submission" date="2019-01" db="EMBL/GenBank/DDBJ databases">
        <title>Genome sequencing of strain DFW100M-13.</title>
        <authorList>
            <person name="Heo J."/>
            <person name="Kim S.-J."/>
            <person name="Kim J.-S."/>
            <person name="Hong S.-B."/>
            <person name="Kwon S.-W."/>
        </authorList>
    </citation>
    <scope>NUCLEOTIDE SEQUENCE [LARGE SCALE GENOMIC DNA]</scope>
    <source>
        <strain evidence="16 17">DFW100M-13</strain>
    </source>
</reference>
<dbReference type="PROSITE" id="PS51192">
    <property type="entry name" value="HELICASE_ATP_BIND_1"/>
    <property type="match status" value="1"/>
</dbReference>
<dbReference type="AlphaFoldDB" id="A0A4P6EHU3"/>
<evidence type="ECO:0000256" key="10">
    <source>
        <dbReference type="ARBA" id="ARBA00023010"/>
    </source>
</evidence>
<evidence type="ECO:0000256" key="4">
    <source>
        <dbReference type="ARBA" id="ARBA00022475"/>
    </source>
</evidence>
<evidence type="ECO:0000256" key="2">
    <source>
        <dbReference type="ARBA" id="ARBA00007650"/>
    </source>
</evidence>
<dbReference type="Proteomes" id="UP000293995">
    <property type="component" value="Chromosome"/>
</dbReference>
<dbReference type="InterPro" id="IPR036266">
    <property type="entry name" value="SecA_Wing/Scaffold_sf"/>
</dbReference>
<feature type="domain" description="Helicase C-terminal" evidence="14">
    <location>
        <begin position="364"/>
        <end position="531"/>
    </location>
</feature>
<keyword evidence="10 12" id="KW-0811">Translocation</keyword>
<evidence type="ECO:0000313" key="16">
    <source>
        <dbReference type="EMBL" id="QAY61895.1"/>
    </source>
</evidence>
<dbReference type="InterPro" id="IPR044722">
    <property type="entry name" value="SecA_SF2_C"/>
</dbReference>
<evidence type="ECO:0000256" key="11">
    <source>
        <dbReference type="ARBA" id="ARBA00023136"/>
    </source>
</evidence>
<comment type="subcellular location">
    <subcellularLocation>
        <location evidence="12">Cell membrane</location>
        <topology evidence="12">Peripheral membrane protein</topology>
        <orientation evidence="12">Cytoplasmic side</orientation>
    </subcellularLocation>
    <subcellularLocation>
        <location evidence="12">Cytoplasm</location>
    </subcellularLocation>
    <subcellularLocation>
        <location evidence="1">Membrane</location>
        <topology evidence="1">Peripheral membrane protein</topology>
    </subcellularLocation>
    <text evidence="12">Distribution is 50-50.</text>
</comment>
<feature type="binding site" evidence="12">
    <location>
        <position position="445"/>
    </location>
    <ligand>
        <name>ATP</name>
        <dbReference type="ChEBI" id="CHEBI:30616"/>
    </ligand>
</feature>
<comment type="function">
    <text evidence="12">Part of the Sec protein translocase complex. Interacts with the SecYEG preprotein conducting channel. Has a central role in coupling the hydrolysis of ATP to the transfer of proteins into and across the cell membrane, serving as an ATP-driven molecular motor driving the stepwise translocation of polypeptide chains across the membrane.</text>
</comment>
<dbReference type="InterPro" id="IPR014001">
    <property type="entry name" value="Helicase_ATP-bd"/>
</dbReference>
<dbReference type="PANTHER" id="PTHR30612:SF0">
    <property type="entry name" value="CHLOROPLAST PROTEIN-TRANSPORTING ATPASE"/>
    <property type="match status" value="1"/>
</dbReference>
<dbReference type="GO" id="GO:0017038">
    <property type="term" value="P:protein import"/>
    <property type="evidence" value="ECO:0007669"/>
    <property type="project" value="InterPro"/>
</dbReference>
<dbReference type="PANTHER" id="PTHR30612">
    <property type="entry name" value="SECA INNER MEMBRANE COMPONENT OF SEC PROTEIN SECRETION SYSTEM"/>
    <property type="match status" value="1"/>
</dbReference>
<feature type="binding site" evidence="12">
    <location>
        <begin position="57"/>
        <end position="61"/>
    </location>
    <ligand>
        <name>ATP</name>
        <dbReference type="ChEBI" id="CHEBI:30616"/>
    </ligand>
</feature>
<keyword evidence="5 12" id="KW-0963">Cytoplasm</keyword>
<keyword evidence="3 12" id="KW-0813">Transport</keyword>
<evidence type="ECO:0000256" key="9">
    <source>
        <dbReference type="ARBA" id="ARBA00022967"/>
    </source>
</evidence>
<dbReference type="FunFam" id="3.40.50.300:FF:000429">
    <property type="entry name" value="Preprotein translocase subunit SecA"/>
    <property type="match status" value="1"/>
</dbReference>
<dbReference type="PROSITE" id="PS51196">
    <property type="entry name" value="SECA_MOTOR_DEAD"/>
    <property type="match status" value="1"/>
</dbReference>
<dbReference type="InterPro" id="IPR000185">
    <property type="entry name" value="SecA"/>
</dbReference>
<evidence type="ECO:0000256" key="6">
    <source>
        <dbReference type="ARBA" id="ARBA00022741"/>
    </source>
</evidence>
<evidence type="ECO:0000259" key="14">
    <source>
        <dbReference type="PROSITE" id="PS51194"/>
    </source>
</evidence>
<feature type="binding site" evidence="12">
    <location>
        <position position="39"/>
    </location>
    <ligand>
        <name>ATP</name>
        <dbReference type="ChEBI" id="CHEBI:30616"/>
    </ligand>
</feature>
<organism evidence="16 17">
    <name type="scientific">Microbacterium protaetiae</name>
    <dbReference type="NCBI Taxonomy" id="2509458"/>
    <lineage>
        <taxon>Bacteria</taxon>
        <taxon>Bacillati</taxon>
        <taxon>Actinomycetota</taxon>
        <taxon>Actinomycetes</taxon>
        <taxon>Micrococcales</taxon>
        <taxon>Microbacteriaceae</taxon>
        <taxon>Microbacterium</taxon>
    </lineage>
</organism>